<evidence type="ECO:0000313" key="1">
    <source>
        <dbReference type="EMBL" id="TSK49643.1"/>
    </source>
</evidence>
<keyword evidence="2" id="KW-1185">Reference proteome</keyword>
<name>A0A556TRQ7_BAGYA</name>
<dbReference type="Proteomes" id="UP000319801">
    <property type="component" value="Unassembled WGS sequence"/>
</dbReference>
<organism evidence="1 2">
    <name type="scientific">Bagarius yarrelli</name>
    <name type="common">Goonch</name>
    <name type="synonym">Bagrus yarrelli</name>
    <dbReference type="NCBI Taxonomy" id="175774"/>
    <lineage>
        <taxon>Eukaryota</taxon>
        <taxon>Metazoa</taxon>
        <taxon>Chordata</taxon>
        <taxon>Craniata</taxon>
        <taxon>Vertebrata</taxon>
        <taxon>Euteleostomi</taxon>
        <taxon>Actinopterygii</taxon>
        <taxon>Neopterygii</taxon>
        <taxon>Teleostei</taxon>
        <taxon>Ostariophysi</taxon>
        <taxon>Siluriformes</taxon>
        <taxon>Sisoridae</taxon>
        <taxon>Sisorinae</taxon>
        <taxon>Bagarius</taxon>
    </lineage>
</organism>
<dbReference type="EMBL" id="VCAZ01000014">
    <property type="protein sequence ID" value="TSK49643.1"/>
    <property type="molecule type" value="Genomic_DNA"/>
</dbReference>
<reference evidence="1 2" key="1">
    <citation type="journal article" date="2019" name="Genome Biol. Evol.">
        <title>Whole-Genome Sequencing of the Giant Devil Catfish, Bagarius yarrelli.</title>
        <authorList>
            <person name="Jiang W."/>
            <person name="Lv Y."/>
            <person name="Cheng L."/>
            <person name="Yang K."/>
            <person name="Chao B."/>
            <person name="Wang X."/>
            <person name="Li Y."/>
            <person name="Pan X."/>
            <person name="You X."/>
            <person name="Zhang Y."/>
            <person name="Yang J."/>
            <person name="Li J."/>
            <person name="Zhang X."/>
            <person name="Liu S."/>
            <person name="Sun C."/>
            <person name="Yang J."/>
            <person name="Shi Q."/>
        </authorList>
    </citation>
    <scope>NUCLEOTIDE SEQUENCE [LARGE SCALE GENOMIC DNA]</scope>
    <source>
        <strain evidence="1">JWS20170419001</strain>
        <tissue evidence="1">Muscle</tissue>
    </source>
</reference>
<comment type="caution">
    <text evidence="1">The sequence shown here is derived from an EMBL/GenBank/DDBJ whole genome shotgun (WGS) entry which is preliminary data.</text>
</comment>
<gene>
    <name evidence="1" type="ORF">Baya_4845</name>
</gene>
<dbReference type="AlphaFoldDB" id="A0A556TRQ7"/>
<proteinExistence type="predicted"/>
<protein>
    <submittedName>
        <fullName evidence="1">Uncharacterized protein</fullName>
    </submittedName>
</protein>
<accession>A0A556TRQ7</accession>
<sequence>MLSAHAPPDRHILPGFLARRWIFCPVLSGEQNFEFPPVCDSVSVEMWRKDAVRCKKGREDFPLVSPAQWCRTDDRKI</sequence>
<evidence type="ECO:0000313" key="2">
    <source>
        <dbReference type="Proteomes" id="UP000319801"/>
    </source>
</evidence>